<sequence length="263" mass="28554">MIERVRLTRYISPFREGGSLPGLMEADDEGTYVVKFRGAGQGPKVLVAEVLCAGIARLLGLAVPRLVEAELDAAFGRLEGDQEVQELLRASTGPNLGVDFLPGAFDYSVRAFPVDAEFASRVLWFDALINNVDRSWHNPNLLWWHREPVLIDHGAALTFHHNWAGASAYPARPYAASEHVLLGFASEVDAADAALAPLLDEDALRAVTAAVPDAWLVPEPGFGSAAELREAYVTQLSHRLCARDAWLPPLREAALSADLAARP</sequence>
<dbReference type="Proteomes" id="UP001236014">
    <property type="component" value="Chromosome"/>
</dbReference>
<dbReference type="GO" id="GO:0008483">
    <property type="term" value="F:transaminase activity"/>
    <property type="evidence" value="ECO:0007669"/>
    <property type="project" value="UniProtKB-KW"/>
</dbReference>
<evidence type="ECO:0000313" key="3">
    <source>
        <dbReference type="Proteomes" id="UP001236014"/>
    </source>
</evidence>
<accession>A0A9Y2MWD4</accession>
<keyword evidence="2" id="KW-0808">Transferase</keyword>
<proteinExistence type="predicted"/>
<reference evidence="2 3" key="1">
    <citation type="submission" date="2023-06" db="EMBL/GenBank/DDBJ databases">
        <authorList>
            <person name="Oyuntsetseg B."/>
            <person name="Kim S.B."/>
        </authorList>
    </citation>
    <scope>NUCLEOTIDE SEQUENCE [LARGE SCALE GENOMIC DNA]</scope>
    <source>
        <strain evidence="2 3">2-15</strain>
    </source>
</reference>
<organism evidence="2 3">
    <name type="scientific">Amycolatopsis carbonis</name>
    <dbReference type="NCBI Taxonomy" id="715471"/>
    <lineage>
        <taxon>Bacteria</taxon>
        <taxon>Bacillati</taxon>
        <taxon>Actinomycetota</taxon>
        <taxon>Actinomycetes</taxon>
        <taxon>Pseudonocardiales</taxon>
        <taxon>Pseudonocardiaceae</taxon>
        <taxon>Amycolatopsis</taxon>
    </lineage>
</organism>
<keyword evidence="2" id="KW-0032">Aminotransferase</keyword>
<feature type="domain" description="HipA-like kinase" evidence="1">
    <location>
        <begin position="12"/>
        <end position="240"/>
    </location>
</feature>
<name>A0A9Y2MWD4_9PSEU</name>
<keyword evidence="3" id="KW-1185">Reference proteome</keyword>
<evidence type="ECO:0000259" key="1">
    <source>
        <dbReference type="Pfam" id="PF20613"/>
    </source>
</evidence>
<evidence type="ECO:0000313" key="2">
    <source>
        <dbReference type="EMBL" id="WIX77682.1"/>
    </source>
</evidence>
<dbReference type="Pfam" id="PF20613">
    <property type="entry name" value="HipA_2"/>
    <property type="match status" value="1"/>
</dbReference>
<dbReference type="EMBL" id="CP127294">
    <property type="protein sequence ID" value="WIX77682.1"/>
    <property type="molecule type" value="Genomic_DNA"/>
</dbReference>
<dbReference type="InterPro" id="IPR046748">
    <property type="entry name" value="HipA_2"/>
</dbReference>
<dbReference type="RefSeq" id="WP_285968422.1">
    <property type="nucleotide sequence ID" value="NZ_CP127294.1"/>
</dbReference>
<dbReference type="KEGG" id="acab:QRX50_40810"/>
<gene>
    <name evidence="2" type="ORF">QRX50_40810</name>
</gene>
<dbReference type="AlphaFoldDB" id="A0A9Y2MWD4"/>
<protein>
    <submittedName>
        <fullName evidence="2">Aminotransferase class I and II</fullName>
    </submittedName>
</protein>